<dbReference type="RefSeq" id="WP_008438049.1">
    <property type="nucleotide sequence ID" value="NZ_LVJS01000144.1"/>
</dbReference>
<proteinExistence type="predicted"/>
<dbReference type="AlphaFoldDB" id="A0A154QCJ9"/>
<gene>
    <name evidence="1" type="ORF">RHOFW104T7_03420</name>
</gene>
<comment type="caution">
    <text evidence="1">The sequence shown here is derived from an EMBL/GenBank/DDBJ whole genome shotgun (WGS) entry which is preliminary data.</text>
</comment>
<accession>A0A154QCJ9</accession>
<reference evidence="1 2" key="1">
    <citation type="journal article" date="2016" name="MBio">
        <title>Lateral Gene Transfer in a Heavy Metal-Contaminated-Groundwater Microbial Community.</title>
        <authorList>
            <person name="Hemme C.L."/>
            <person name="Green S.J."/>
            <person name="Rishishwar L."/>
            <person name="Prakash O."/>
            <person name="Pettenato A."/>
            <person name="Chakraborty R."/>
            <person name="Deutschbauer A.M."/>
            <person name="Van Nostrand J.D."/>
            <person name="Wu L."/>
            <person name="He Z."/>
            <person name="Jordan I.K."/>
            <person name="Hazen T.C."/>
            <person name="Arkin A.P."/>
            <person name="Kostka J.E."/>
            <person name="Zhou J."/>
        </authorList>
    </citation>
    <scope>NUCLEOTIDE SEQUENCE [LARGE SCALE GENOMIC DNA]</scope>
    <source>
        <strain evidence="1 2">FW104-T7</strain>
    </source>
</reference>
<dbReference type="EMBL" id="LVJS01000144">
    <property type="protein sequence ID" value="KZC21906.1"/>
    <property type="molecule type" value="Genomic_DNA"/>
</dbReference>
<name>A0A154QCJ9_9GAMM</name>
<evidence type="ECO:0000313" key="2">
    <source>
        <dbReference type="Proteomes" id="UP000076131"/>
    </source>
</evidence>
<sequence length="118" mass="13304">MVKDPVDAQLSKLVHELWSRIIESINHVVEADSSFGFEKFVALANPSIGQIIAAIQLVEPIVSVVLNSSQIQDDPTRTMQLLNCQQAIHLIRRTHVSLKNGDEAEYQDCIRKLRSQKQ</sequence>
<evidence type="ECO:0000313" key="1">
    <source>
        <dbReference type="EMBL" id="KZC21906.1"/>
    </source>
</evidence>
<organism evidence="1 2">
    <name type="scientific">Rhodanobacter thiooxydans</name>
    <dbReference type="NCBI Taxonomy" id="416169"/>
    <lineage>
        <taxon>Bacteria</taxon>
        <taxon>Pseudomonadati</taxon>
        <taxon>Pseudomonadota</taxon>
        <taxon>Gammaproteobacteria</taxon>
        <taxon>Lysobacterales</taxon>
        <taxon>Rhodanobacteraceae</taxon>
        <taxon>Rhodanobacter</taxon>
    </lineage>
</organism>
<dbReference type="Proteomes" id="UP000076131">
    <property type="component" value="Unassembled WGS sequence"/>
</dbReference>
<keyword evidence="2" id="KW-1185">Reference proteome</keyword>
<protein>
    <submittedName>
        <fullName evidence="1">Uncharacterized protein</fullName>
    </submittedName>
</protein>